<protein>
    <submittedName>
        <fullName evidence="2">Uncharacterized protein</fullName>
    </submittedName>
</protein>
<dbReference type="Proteomes" id="UP000297245">
    <property type="component" value="Unassembled WGS sequence"/>
</dbReference>
<dbReference type="EMBL" id="ML179055">
    <property type="protein sequence ID" value="THV04510.1"/>
    <property type="molecule type" value="Genomic_DNA"/>
</dbReference>
<evidence type="ECO:0000313" key="2">
    <source>
        <dbReference type="EMBL" id="THV04510.1"/>
    </source>
</evidence>
<feature type="region of interest" description="Disordered" evidence="1">
    <location>
        <begin position="82"/>
        <end position="101"/>
    </location>
</feature>
<feature type="compositionally biased region" description="Basic and acidic residues" evidence="1">
    <location>
        <begin position="86"/>
        <end position="101"/>
    </location>
</feature>
<accession>A0A4S8MNG8</accession>
<proteinExistence type="predicted"/>
<evidence type="ECO:0000256" key="1">
    <source>
        <dbReference type="SAM" id="MobiDB-lite"/>
    </source>
</evidence>
<organism evidence="2 3">
    <name type="scientific">Dendrothele bispora (strain CBS 962.96)</name>
    <dbReference type="NCBI Taxonomy" id="1314807"/>
    <lineage>
        <taxon>Eukaryota</taxon>
        <taxon>Fungi</taxon>
        <taxon>Dikarya</taxon>
        <taxon>Basidiomycota</taxon>
        <taxon>Agaricomycotina</taxon>
        <taxon>Agaricomycetes</taxon>
        <taxon>Agaricomycetidae</taxon>
        <taxon>Agaricales</taxon>
        <taxon>Agaricales incertae sedis</taxon>
        <taxon>Dendrothele</taxon>
    </lineage>
</organism>
<sequence length="184" mass="19292">MESSVLKHTLGSSELLNKAIKLICKSHNSGVAIDPSLQSQSAASSAAPTMDDDLRAPQATFHFPNQDDNAFMEDVEFDNSHSFLSTKHESGPPHHDKEDKWPRLNLNPLFLSVDANVLPSATSVTPGSSTPTASVSTAPAPPAPTPSPSQPFPVSTDGSNVAYGASSQSAAGSSSHSSHSHRHN</sequence>
<gene>
    <name evidence="2" type="ORF">K435DRAFT_850773</name>
</gene>
<feature type="compositionally biased region" description="Low complexity" evidence="1">
    <location>
        <begin position="164"/>
        <end position="177"/>
    </location>
</feature>
<name>A0A4S8MNG8_DENBC</name>
<evidence type="ECO:0000313" key="3">
    <source>
        <dbReference type="Proteomes" id="UP000297245"/>
    </source>
</evidence>
<keyword evidence="3" id="KW-1185">Reference proteome</keyword>
<reference evidence="2 3" key="1">
    <citation type="journal article" date="2019" name="Nat. Ecol. Evol.">
        <title>Megaphylogeny resolves global patterns of mushroom evolution.</title>
        <authorList>
            <person name="Varga T."/>
            <person name="Krizsan K."/>
            <person name="Foldi C."/>
            <person name="Dima B."/>
            <person name="Sanchez-Garcia M."/>
            <person name="Sanchez-Ramirez S."/>
            <person name="Szollosi G.J."/>
            <person name="Szarkandi J.G."/>
            <person name="Papp V."/>
            <person name="Albert L."/>
            <person name="Andreopoulos W."/>
            <person name="Angelini C."/>
            <person name="Antonin V."/>
            <person name="Barry K.W."/>
            <person name="Bougher N.L."/>
            <person name="Buchanan P."/>
            <person name="Buyck B."/>
            <person name="Bense V."/>
            <person name="Catcheside P."/>
            <person name="Chovatia M."/>
            <person name="Cooper J."/>
            <person name="Damon W."/>
            <person name="Desjardin D."/>
            <person name="Finy P."/>
            <person name="Geml J."/>
            <person name="Haridas S."/>
            <person name="Hughes K."/>
            <person name="Justo A."/>
            <person name="Karasinski D."/>
            <person name="Kautmanova I."/>
            <person name="Kiss B."/>
            <person name="Kocsube S."/>
            <person name="Kotiranta H."/>
            <person name="LaButti K.M."/>
            <person name="Lechner B.E."/>
            <person name="Liimatainen K."/>
            <person name="Lipzen A."/>
            <person name="Lukacs Z."/>
            <person name="Mihaltcheva S."/>
            <person name="Morgado L.N."/>
            <person name="Niskanen T."/>
            <person name="Noordeloos M.E."/>
            <person name="Ohm R.A."/>
            <person name="Ortiz-Santana B."/>
            <person name="Ovrebo C."/>
            <person name="Racz N."/>
            <person name="Riley R."/>
            <person name="Savchenko A."/>
            <person name="Shiryaev A."/>
            <person name="Soop K."/>
            <person name="Spirin V."/>
            <person name="Szebenyi C."/>
            <person name="Tomsovsky M."/>
            <person name="Tulloss R.E."/>
            <person name="Uehling J."/>
            <person name="Grigoriev I.V."/>
            <person name="Vagvolgyi C."/>
            <person name="Papp T."/>
            <person name="Martin F.M."/>
            <person name="Miettinen O."/>
            <person name="Hibbett D.S."/>
            <person name="Nagy L.G."/>
        </authorList>
    </citation>
    <scope>NUCLEOTIDE SEQUENCE [LARGE SCALE GENOMIC DNA]</scope>
    <source>
        <strain evidence="2 3">CBS 962.96</strain>
    </source>
</reference>
<feature type="region of interest" description="Disordered" evidence="1">
    <location>
        <begin position="122"/>
        <end position="184"/>
    </location>
</feature>
<feature type="compositionally biased region" description="Pro residues" evidence="1">
    <location>
        <begin position="139"/>
        <end position="151"/>
    </location>
</feature>
<feature type="compositionally biased region" description="Low complexity" evidence="1">
    <location>
        <begin position="122"/>
        <end position="138"/>
    </location>
</feature>
<dbReference type="AlphaFoldDB" id="A0A4S8MNG8"/>